<dbReference type="InterPro" id="IPR036020">
    <property type="entry name" value="WW_dom_sf"/>
</dbReference>
<evidence type="ECO:0000256" key="4">
    <source>
        <dbReference type="ARBA" id="ARBA00023187"/>
    </source>
</evidence>
<feature type="region of interest" description="Disordered" evidence="6">
    <location>
        <begin position="618"/>
        <end position="816"/>
    </location>
</feature>
<dbReference type="Pfam" id="PF00397">
    <property type="entry name" value="WW"/>
    <property type="match status" value="1"/>
</dbReference>
<feature type="domain" description="WW" evidence="7">
    <location>
        <begin position="40"/>
        <end position="72"/>
    </location>
</feature>
<dbReference type="InParanoid" id="A0A0H2RHV5"/>
<dbReference type="FunFam" id="1.10.10.440:FF:000013">
    <property type="entry name" value="pre-mRNA-processing protein 40A isoform X1"/>
    <property type="match status" value="1"/>
</dbReference>
<evidence type="ECO:0008006" key="11">
    <source>
        <dbReference type="Google" id="ProtNLM"/>
    </source>
</evidence>
<dbReference type="OrthoDB" id="187617at2759"/>
<dbReference type="STRING" id="27342.A0A0H2RHV5"/>
<dbReference type="PROSITE" id="PS51676">
    <property type="entry name" value="FF"/>
    <property type="match status" value="1"/>
</dbReference>
<dbReference type="AlphaFoldDB" id="A0A0H2RHV5"/>
<evidence type="ECO:0000256" key="6">
    <source>
        <dbReference type="SAM" id="MobiDB-lite"/>
    </source>
</evidence>
<name>A0A0H2RHV5_9AGAM</name>
<evidence type="ECO:0000259" key="7">
    <source>
        <dbReference type="PROSITE" id="PS50020"/>
    </source>
</evidence>
<keyword evidence="4" id="KW-0508">mRNA splicing</keyword>
<reference evidence="9 10" key="1">
    <citation type="submission" date="2015-04" db="EMBL/GenBank/DDBJ databases">
        <title>Complete genome sequence of Schizopora paradoxa KUC8140, a cosmopolitan wood degrader in East Asia.</title>
        <authorList>
            <consortium name="DOE Joint Genome Institute"/>
            <person name="Min B."/>
            <person name="Park H."/>
            <person name="Jang Y."/>
            <person name="Kim J.-J."/>
            <person name="Kim K.H."/>
            <person name="Pangilinan J."/>
            <person name="Lipzen A."/>
            <person name="Riley R."/>
            <person name="Grigoriev I.V."/>
            <person name="Spatafora J.W."/>
            <person name="Choi I.-G."/>
        </authorList>
    </citation>
    <scope>NUCLEOTIDE SEQUENCE [LARGE SCALE GENOMIC DNA]</scope>
    <source>
        <strain evidence="9 10">KUC8140</strain>
    </source>
</reference>
<keyword evidence="3" id="KW-0677">Repeat</keyword>
<feature type="domain" description="WW" evidence="7">
    <location>
        <begin position="1"/>
        <end position="32"/>
    </location>
</feature>
<gene>
    <name evidence="9" type="ORF">SCHPADRAFT_905943</name>
</gene>
<evidence type="ECO:0000313" key="10">
    <source>
        <dbReference type="Proteomes" id="UP000053477"/>
    </source>
</evidence>
<dbReference type="EMBL" id="KQ085998">
    <property type="protein sequence ID" value="KLO11520.1"/>
    <property type="molecule type" value="Genomic_DNA"/>
</dbReference>
<feature type="domain" description="FF" evidence="8">
    <location>
        <begin position="400"/>
        <end position="461"/>
    </location>
</feature>
<dbReference type="Pfam" id="PF01846">
    <property type="entry name" value="FF"/>
    <property type="match status" value="2"/>
</dbReference>
<evidence type="ECO:0000313" key="9">
    <source>
        <dbReference type="EMBL" id="KLO11520.1"/>
    </source>
</evidence>
<dbReference type="Gene3D" id="1.10.10.440">
    <property type="entry name" value="FF domain"/>
    <property type="match status" value="4"/>
</dbReference>
<comment type="subcellular location">
    <subcellularLocation>
        <location evidence="1">Nucleus</location>
    </subcellularLocation>
</comment>
<dbReference type="SMART" id="SM00456">
    <property type="entry name" value="WW"/>
    <property type="match status" value="2"/>
</dbReference>
<dbReference type="GO" id="GO:0045292">
    <property type="term" value="P:mRNA cis splicing, via spliceosome"/>
    <property type="evidence" value="ECO:0007669"/>
    <property type="project" value="InterPro"/>
</dbReference>
<dbReference type="FunCoup" id="A0A0H2RHV5">
    <property type="interactions" value="792"/>
</dbReference>
<dbReference type="InterPro" id="IPR001202">
    <property type="entry name" value="WW_dom"/>
</dbReference>
<feature type="compositionally biased region" description="Basic and acidic residues" evidence="6">
    <location>
        <begin position="757"/>
        <end position="809"/>
    </location>
</feature>
<keyword evidence="10" id="KW-1185">Reference proteome</keyword>
<evidence type="ECO:0000256" key="1">
    <source>
        <dbReference type="ARBA" id="ARBA00004123"/>
    </source>
</evidence>
<dbReference type="InterPro" id="IPR036517">
    <property type="entry name" value="FF_domain_sf"/>
</dbReference>
<dbReference type="InterPro" id="IPR002713">
    <property type="entry name" value="FF_domain"/>
</dbReference>
<dbReference type="Proteomes" id="UP000053477">
    <property type="component" value="Unassembled WGS sequence"/>
</dbReference>
<dbReference type="SUPFAM" id="SSF51045">
    <property type="entry name" value="WW domain"/>
    <property type="match status" value="2"/>
</dbReference>
<protein>
    <recommendedName>
        <fullName evidence="11">Formin binding protein</fullName>
    </recommendedName>
</protein>
<dbReference type="PROSITE" id="PS50020">
    <property type="entry name" value="WW_DOMAIN_2"/>
    <property type="match status" value="2"/>
</dbReference>
<feature type="compositionally biased region" description="Basic and acidic residues" evidence="6">
    <location>
        <begin position="643"/>
        <end position="677"/>
    </location>
</feature>
<evidence type="ECO:0000256" key="3">
    <source>
        <dbReference type="ARBA" id="ARBA00022737"/>
    </source>
</evidence>
<accession>A0A0H2RHV5</accession>
<proteinExistence type="predicted"/>
<evidence type="ECO:0000259" key="8">
    <source>
        <dbReference type="PROSITE" id="PS51676"/>
    </source>
</evidence>
<dbReference type="GO" id="GO:0005685">
    <property type="term" value="C:U1 snRNP"/>
    <property type="evidence" value="ECO:0007669"/>
    <property type="project" value="TreeGrafter"/>
</dbReference>
<evidence type="ECO:0000256" key="2">
    <source>
        <dbReference type="ARBA" id="ARBA00022664"/>
    </source>
</evidence>
<organism evidence="9 10">
    <name type="scientific">Schizopora paradoxa</name>
    <dbReference type="NCBI Taxonomy" id="27342"/>
    <lineage>
        <taxon>Eukaryota</taxon>
        <taxon>Fungi</taxon>
        <taxon>Dikarya</taxon>
        <taxon>Basidiomycota</taxon>
        <taxon>Agaricomycotina</taxon>
        <taxon>Agaricomycetes</taxon>
        <taxon>Hymenochaetales</taxon>
        <taxon>Schizoporaceae</taxon>
        <taxon>Schizopora</taxon>
    </lineage>
</organism>
<dbReference type="PANTHER" id="PTHR11864:SF0">
    <property type="entry name" value="PRP40 PRE-MRNA PROCESSING FACTOR 40 HOMOLOG A (YEAST)"/>
    <property type="match status" value="1"/>
</dbReference>
<keyword evidence="2" id="KW-0507">mRNA processing</keyword>
<dbReference type="Gene3D" id="2.20.70.10">
    <property type="match status" value="2"/>
</dbReference>
<dbReference type="SUPFAM" id="SSF81698">
    <property type="entry name" value="FF domain"/>
    <property type="match status" value="5"/>
</dbReference>
<dbReference type="GO" id="GO:0003723">
    <property type="term" value="F:RNA binding"/>
    <property type="evidence" value="ECO:0007669"/>
    <property type="project" value="TreeGrafter"/>
</dbReference>
<dbReference type="GO" id="GO:0071004">
    <property type="term" value="C:U2-type prespliceosome"/>
    <property type="evidence" value="ECO:0007669"/>
    <property type="project" value="TreeGrafter"/>
</dbReference>
<dbReference type="InterPro" id="IPR039726">
    <property type="entry name" value="Prp40-like"/>
</dbReference>
<dbReference type="PANTHER" id="PTHR11864">
    <property type="entry name" value="PRE-MRNA-PROCESSING PROTEIN PRP40"/>
    <property type="match status" value="1"/>
</dbReference>
<keyword evidence="5" id="KW-0539">Nucleus</keyword>
<feature type="compositionally biased region" description="Basic and acidic residues" evidence="6">
    <location>
        <begin position="686"/>
        <end position="749"/>
    </location>
</feature>
<evidence type="ECO:0000256" key="5">
    <source>
        <dbReference type="ARBA" id="ARBA00023242"/>
    </source>
</evidence>
<sequence length="816" mass="95461">MASVWTEHRNAEGRTYWFNTTNKESVWEKPDVLKSPFEKALAKTPWKEYFSGGRKYYYHTESKESKWDMPDELLLLLEEVGKDGKAQPTPNPRTPTVMFTQTNPLQGASNPGATDPSLSLAQPLPNGLLGDAMMMNNQVGMHTGGMGHPLGGGMGQNGAMPTPSGILPARPNLPDDPVIPHNGFQTVEEGEKAFTHLLRKAGVDATWTWDQTMRAIITDPLYKALNTLAEKKATWQKYVDGLKQKEQEEKEARLAKIRPAIRNMLKGNPNVFHYTTFQTADKLFAQHPIWQMAKIEVERKMIFEEYVAELNQRELQESRAIRTRSVGKVMALFKKLNIDVLTRWRDAHAMLVNSEEWAMDEDLQNLPSLDILLAFEDYSRVREREYEDQTRKDRVEKRRKERKAREGFKALLQELVDNGKLKAKSKWKDLYPSFKDDERYLNLLGSPGSNPIELFWDLVDRLDQEFDVKVEVVEDAIKRYNDAHPVEDVKGEDTADDQSGGKKTFVFGVDTSEADFKKVATEGGANDKAFSDLSKEDIYEIFKYLHSEAVKKQEQEKRRAERKQRHMQDDLRYALKKLPVPIDINLSYEEAVPLMEELTEYKSLEDESRRAAFAKFVKRQKERMKEREASEDGGSTTSRRRKEPSDKHRDGERDRSRDHRDRDRDADYDRDDRDKDRSSRHHHRSGHDADYDSRRSERDYRDRDRDRDRDYTRDRDGYRSRRDYDARDRDRGRDKERDYRDRDDRDDRRRRGSHGVPSDRDWEDPRHTVAHEGGEKREREKSEFSDRSEKRPRYDAETESRRSAPQREETPEEGEI</sequence>
<dbReference type="CDD" id="cd00201">
    <property type="entry name" value="WW"/>
    <property type="match status" value="2"/>
</dbReference>
<dbReference type="SMART" id="SM00441">
    <property type="entry name" value="FF"/>
    <property type="match status" value="4"/>
</dbReference>